<dbReference type="AlphaFoldDB" id="A0A6A4WGK9"/>
<proteinExistence type="predicted"/>
<accession>A0A6A4WGK9</accession>
<evidence type="ECO:0000259" key="2">
    <source>
        <dbReference type="Pfam" id="PF03372"/>
    </source>
</evidence>
<reference evidence="3 4" key="1">
    <citation type="submission" date="2019-07" db="EMBL/GenBank/DDBJ databases">
        <title>Draft genome assembly of a fouling barnacle, Amphibalanus amphitrite (Darwin, 1854): The first reference genome for Thecostraca.</title>
        <authorList>
            <person name="Kim W."/>
        </authorList>
    </citation>
    <scope>NUCLEOTIDE SEQUENCE [LARGE SCALE GENOMIC DNA]</scope>
    <source>
        <strain evidence="3">SNU_AA5</strain>
        <tissue evidence="3">Soma without cirri and trophi</tissue>
    </source>
</reference>
<feature type="compositionally biased region" description="Basic and acidic residues" evidence="1">
    <location>
        <begin position="303"/>
        <end position="313"/>
    </location>
</feature>
<evidence type="ECO:0000313" key="4">
    <source>
        <dbReference type="Proteomes" id="UP000440578"/>
    </source>
</evidence>
<dbReference type="InterPro" id="IPR036691">
    <property type="entry name" value="Endo/exonu/phosph_ase_sf"/>
</dbReference>
<keyword evidence="4" id="KW-1185">Reference proteome</keyword>
<dbReference type="SUPFAM" id="SSF56219">
    <property type="entry name" value="DNase I-like"/>
    <property type="match status" value="1"/>
</dbReference>
<dbReference type="GO" id="GO:0031012">
    <property type="term" value="C:extracellular matrix"/>
    <property type="evidence" value="ECO:0007669"/>
    <property type="project" value="TreeGrafter"/>
</dbReference>
<dbReference type="OrthoDB" id="10062692at2759"/>
<dbReference type="PANTHER" id="PTHR33395:SF22">
    <property type="entry name" value="REVERSE TRANSCRIPTASE DOMAIN-CONTAINING PROTEIN"/>
    <property type="match status" value="1"/>
</dbReference>
<dbReference type="Pfam" id="PF03372">
    <property type="entry name" value="Exo_endo_phos"/>
    <property type="match status" value="1"/>
</dbReference>
<dbReference type="GO" id="GO:0061343">
    <property type="term" value="P:cell adhesion involved in heart morphogenesis"/>
    <property type="evidence" value="ECO:0007669"/>
    <property type="project" value="TreeGrafter"/>
</dbReference>
<dbReference type="GO" id="GO:0003824">
    <property type="term" value="F:catalytic activity"/>
    <property type="evidence" value="ECO:0007669"/>
    <property type="project" value="InterPro"/>
</dbReference>
<evidence type="ECO:0000256" key="1">
    <source>
        <dbReference type="SAM" id="MobiDB-lite"/>
    </source>
</evidence>
<dbReference type="Gene3D" id="3.60.10.10">
    <property type="entry name" value="Endonuclease/exonuclease/phosphatase"/>
    <property type="match status" value="1"/>
</dbReference>
<dbReference type="EMBL" id="VIIS01001010">
    <property type="protein sequence ID" value="KAF0302780.1"/>
    <property type="molecule type" value="Genomic_DNA"/>
</dbReference>
<gene>
    <name evidence="3" type="ORF">FJT64_025149</name>
</gene>
<organism evidence="3 4">
    <name type="scientific">Amphibalanus amphitrite</name>
    <name type="common">Striped barnacle</name>
    <name type="synonym">Balanus amphitrite</name>
    <dbReference type="NCBI Taxonomy" id="1232801"/>
    <lineage>
        <taxon>Eukaryota</taxon>
        <taxon>Metazoa</taxon>
        <taxon>Ecdysozoa</taxon>
        <taxon>Arthropoda</taxon>
        <taxon>Crustacea</taxon>
        <taxon>Multicrustacea</taxon>
        <taxon>Cirripedia</taxon>
        <taxon>Thoracica</taxon>
        <taxon>Thoracicalcarea</taxon>
        <taxon>Balanomorpha</taxon>
        <taxon>Balanoidea</taxon>
        <taxon>Balanidae</taxon>
        <taxon>Amphibalaninae</taxon>
        <taxon>Amphibalanus</taxon>
    </lineage>
</organism>
<dbReference type="GO" id="GO:0007508">
    <property type="term" value="P:larval heart development"/>
    <property type="evidence" value="ECO:0007669"/>
    <property type="project" value="TreeGrafter"/>
</dbReference>
<evidence type="ECO:0000313" key="3">
    <source>
        <dbReference type="EMBL" id="KAF0302780.1"/>
    </source>
</evidence>
<sequence length="327" mass="36505">MKNEIFVRSLTAHLDDVNHLLLTEKLDVLCLSETWLTGAMDSCTLVFPGYSVTRSDRRGRSGGGVAILHRSSLSTEQLTVPSAGSALESVWIQLTGRRQIIVGAIYRPPSGPLAPIFDDLHDQLTHVISKKKPIFIFGDTNFDINQQAKTGVREYCQLLHDLSLHQLIMTPTRPGPTPSLIDHLITNRPDLTTDSDVVTCNISDHDLIVASVAGVKSRLQPKIITVRSTRNLNQDALRLDLLLDDWTPVYQANTVTEKWDAWQTTWGPAIDRHMPVRRITVKHQSPPWLHDDDVQAALEARDKARLDKERTPCEETELGTGPSAHLT</sequence>
<dbReference type="Proteomes" id="UP000440578">
    <property type="component" value="Unassembled WGS sequence"/>
</dbReference>
<dbReference type="InterPro" id="IPR005135">
    <property type="entry name" value="Endo/exonuclease/phosphatase"/>
</dbReference>
<protein>
    <recommendedName>
        <fullName evidence="2">Endonuclease/exonuclease/phosphatase domain-containing protein</fullName>
    </recommendedName>
</protein>
<name>A0A6A4WGK9_AMPAM</name>
<feature type="region of interest" description="Disordered" evidence="1">
    <location>
        <begin position="303"/>
        <end position="327"/>
    </location>
</feature>
<feature type="domain" description="Endonuclease/exonuclease/phosphatase" evidence="2">
    <location>
        <begin position="10"/>
        <end position="205"/>
    </location>
</feature>
<dbReference type="PANTHER" id="PTHR33395">
    <property type="entry name" value="TRANSCRIPTASE, PUTATIVE-RELATED-RELATED"/>
    <property type="match status" value="1"/>
</dbReference>
<comment type="caution">
    <text evidence="3">The sequence shown here is derived from an EMBL/GenBank/DDBJ whole genome shotgun (WGS) entry which is preliminary data.</text>
</comment>